<gene>
    <name evidence="2" type="ORF">BS50DRAFT_616881</name>
</gene>
<sequence>MAAAKPKSDLVAVDRGSWSVEHGAWSVERAHRSRDEARQDSVPARSICFFCLLVYRPCVCTARLRPATCDLRSRLPCLVRRCPLPLPGPALPCPPAQLPCSPLSLLAPSRGLTRGAPPSLPGLALALALARACLPHRAYEGAGALRWSRRQPDWLPSRLRSLTSSPGLEQIATLARCISPFARTNKARPPLSPCRNWPAIRTVSDLRARTRKKKGLRQGEKAAKGRRICCYPTTVQTPKRRAPQYAPPMMMMMMMMSGATMIKYDDDDAPARPPARPALRKTPFRSVKHKNISQANLPTSCSAPTVTPRPPVGQKNCLKRRQRAEKAVSLS</sequence>
<evidence type="ECO:0000313" key="3">
    <source>
        <dbReference type="Proteomes" id="UP000240883"/>
    </source>
</evidence>
<organism evidence="2 3">
    <name type="scientific">Corynespora cassiicola Philippines</name>
    <dbReference type="NCBI Taxonomy" id="1448308"/>
    <lineage>
        <taxon>Eukaryota</taxon>
        <taxon>Fungi</taxon>
        <taxon>Dikarya</taxon>
        <taxon>Ascomycota</taxon>
        <taxon>Pezizomycotina</taxon>
        <taxon>Dothideomycetes</taxon>
        <taxon>Pleosporomycetidae</taxon>
        <taxon>Pleosporales</taxon>
        <taxon>Corynesporascaceae</taxon>
        <taxon>Corynespora</taxon>
    </lineage>
</organism>
<accession>A0A2T2P755</accession>
<reference evidence="2 3" key="1">
    <citation type="journal article" date="2018" name="Front. Microbiol.">
        <title>Genome-Wide Analysis of Corynespora cassiicola Leaf Fall Disease Putative Effectors.</title>
        <authorList>
            <person name="Lopez D."/>
            <person name="Ribeiro S."/>
            <person name="Label P."/>
            <person name="Fumanal B."/>
            <person name="Venisse J.S."/>
            <person name="Kohler A."/>
            <person name="de Oliveira R.R."/>
            <person name="Labutti K."/>
            <person name="Lipzen A."/>
            <person name="Lail K."/>
            <person name="Bauer D."/>
            <person name="Ohm R.A."/>
            <person name="Barry K.W."/>
            <person name="Spatafora J."/>
            <person name="Grigoriev I.V."/>
            <person name="Martin F.M."/>
            <person name="Pujade-Renaud V."/>
        </authorList>
    </citation>
    <scope>NUCLEOTIDE SEQUENCE [LARGE SCALE GENOMIC DNA]</scope>
    <source>
        <strain evidence="2 3">Philippines</strain>
    </source>
</reference>
<evidence type="ECO:0000256" key="1">
    <source>
        <dbReference type="SAM" id="MobiDB-lite"/>
    </source>
</evidence>
<feature type="compositionally biased region" description="Basic residues" evidence="1">
    <location>
        <begin position="278"/>
        <end position="291"/>
    </location>
</feature>
<feature type="compositionally biased region" description="Polar residues" evidence="1">
    <location>
        <begin position="292"/>
        <end position="305"/>
    </location>
</feature>
<evidence type="ECO:0000313" key="2">
    <source>
        <dbReference type="EMBL" id="PSN73531.1"/>
    </source>
</evidence>
<proteinExistence type="predicted"/>
<dbReference type="EMBL" id="KZ678129">
    <property type="protein sequence ID" value="PSN73531.1"/>
    <property type="molecule type" value="Genomic_DNA"/>
</dbReference>
<dbReference type="Proteomes" id="UP000240883">
    <property type="component" value="Unassembled WGS sequence"/>
</dbReference>
<dbReference type="AlphaFoldDB" id="A0A2T2P755"/>
<protein>
    <submittedName>
        <fullName evidence="2">Uncharacterized protein</fullName>
    </submittedName>
</protein>
<name>A0A2T2P755_CORCC</name>
<feature type="region of interest" description="Disordered" evidence="1">
    <location>
        <begin position="265"/>
        <end position="331"/>
    </location>
</feature>
<keyword evidence="3" id="KW-1185">Reference proteome</keyword>